<evidence type="ECO:0000256" key="2">
    <source>
        <dbReference type="SAM" id="Phobius"/>
    </source>
</evidence>
<dbReference type="OrthoDB" id="6407340at2759"/>
<evidence type="ECO:0000256" key="1">
    <source>
        <dbReference type="SAM" id="MobiDB-lite"/>
    </source>
</evidence>
<feature type="region of interest" description="Disordered" evidence="1">
    <location>
        <begin position="1"/>
        <end position="22"/>
    </location>
</feature>
<keyword evidence="4" id="KW-1185">Reference proteome</keyword>
<protein>
    <submittedName>
        <fullName evidence="3">Uncharacterized protein</fullName>
    </submittedName>
</protein>
<organism evidence="3 4">
    <name type="scientific">Trichonephila clavata</name>
    <name type="common">Joro spider</name>
    <name type="synonym">Nephila clavata</name>
    <dbReference type="NCBI Taxonomy" id="2740835"/>
    <lineage>
        <taxon>Eukaryota</taxon>
        <taxon>Metazoa</taxon>
        <taxon>Ecdysozoa</taxon>
        <taxon>Arthropoda</taxon>
        <taxon>Chelicerata</taxon>
        <taxon>Arachnida</taxon>
        <taxon>Araneae</taxon>
        <taxon>Araneomorphae</taxon>
        <taxon>Entelegynae</taxon>
        <taxon>Araneoidea</taxon>
        <taxon>Nephilidae</taxon>
        <taxon>Trichonephila</taxon>
    </lineage>
</organism>
<accession>A0A8X6KZ83</accession>
<feature type="compositionally biased region" description="Basic residues" evidence="1">
    <location>
        <begin position="7"/>
        <end position="21"/>
    </location>
</feature>
<comment type="caution">
    <text evidence="3">The sequence shown here is derived from an EMBL/GenBank/DDBJ whole genome shotgun (WGS) entry which is preliminary data.</text>
</comment>
<gene>
    <name evidence="3" type="primary">AVEN_156285_1</name>
    <name evidence="3" type="ORF">TNCT_275151</name>
</gene>
<name>A0A8X6KZ83_TRICU</name>
<sequence length="936" mass="107364">MDILPNKLKRKLKTPRTPRKTAKFDRLVTNLENEVNLPKDPVDLPMREDHELPMVDNNNEDNFIPILVHDEMDNKPTAADPLLENKPIAADPLLENKPTAADPLLENKPIAADPLLENKPTAVDPLLENKPTAVDPPLENKPIAADPLLENKPTAVDPPLENKPIAADPLLENKPTAVDPPLENKPIAADPLLENKPTAVDPPLENKPIAADPLLENKPTAVDPPLENKPIAADPLLENNPTAVDPPLENKPTAVDPSLENMPDSDDAYAVWDDPMDIDEDKKSEDKIHAVIVDNYEEPSNDEKEEFYPNKSYALERLNYEKYAVDHVGNEIYNPFSNRYASYPVEKDKVTHKIQFVPRNKDGSFNFLKDSNEMIIYPFNLTMNQPIFPRNPKGEDMYFRINNIDHYPRNTNGKPIYVKNKEGREVPPFNQNEPFYASDANGNECYPKDSNGDEYYIWKVWTHVAALDDKGEPYYAKDHLENEIYPRRLASPEGDEYYLTQRKPSSIFALKNGLPYYAKDKDQNEFYPVVNDEELAISSIIRIYAKDAKGNQKYPRDKEGNEKALPRLDLRSWQYATDKEGNAFYPKNKFGKEVLYGDYIQRKDGSIQYPLTEDGNPEYEIDYTTRDEYYFIKKDESINWGEDINGNQRYAKKANGDEYYPPNGELAYDHSGSPQYARTEDGQVIFPLDVEGNECYIKDDSKGGSHVMYMDDVLLERYAKTKTGEEVYPVEITNQSTRSYKEVILNGEYARTHLEEVKYPLDEYGNEYTLELPPAGKVKDSFPEGYYFPLGYPITNDNWVIVPEVDGKEYISDLLWPKVQANNIIGKLYRDGKNFRDYVTDVKSTRLSRAARQKYKTFPYNVNNPPVTNNPPLLNNPLKPPPILRNNPLHPPRIPRKKKKILKISYHLNWSLIGIVIFVLLIVVYFLYQFFFQANT</sequence>
<dbReference type="Proteomes" id="UP000887116">
    <property type="component" value="Unassembled WGS sequence"/>
</dbReference>
<keyword evidence="2" id="KW-1133">Transmembrane helix</keyword>
<proteinExistence type="predicted"/>
<dbReference type="AlphaFoldDB" id="A0A8X6KZ83"/>
<keyword evidence="2" id="KW-0472">Membrane</keyword>
<dbReference type="EMBL" id="BMAO01003436">
    <property type="protein sequence ID" value="GFQ87738.1"/>
    <property type="molecule type" value="Genomic_DNA"/>
</dbReference>
<keyword evidence="2" id="KW-0812">Transmembrane</keyword>
<feature type="region of interest" description="Disordered" evidence="1">
    <location>
        <begin position="111"/>
        <end position="265"/>
    </location>
</feature>
<reference evidence="3" key="1">
    <citation type="submission" date="2020-07" db="EMBL/GenBank/DDBJ databases">
        <title>Multicomponent nature underlies the extraordinary mechanical properties of spider dragline silk.</title>
        <authorList>
            <person name="Kono N."/>
            <person name="Nakamura H."/>
            <person name="Mori M."/>
            <person name="Yoshida Y."/>
            <person name="Ohtoshi R."/>
            <person name="Malay A.D."/>
            <person name="Moran D.A.P."/>
            <person name="Tomita M."/>
            <person name="Numata K."/>
            <person name="Arakawa K."/>
        </authorList>
    </citation>
    <scope>NUCLEOTIDE SEQUENCE</scope>
</reference>
<feature type="transmembrane region" description="Helical" evidence="2">
    <location>
        <begin position="906"/>
        <end position="928"/>
    </location>
</feature>
<evidence type="ECO:0000313" key="3">
    <source>
        <dbReference type="EMBL" id="GFQ87738.1"/>
    </source>
</evidence>
<evidence type="ECO:0000313" key="4">
    <source>
        <dbReference type="Proteomes" id="UP000887116"/>
    </source>
</evidence>